<feature type="region of interest" description="Disordered" evidence="1">
    <location>
        <begin position="254"/>
        <end position="315"/>
    </location>
</feature>
<reference evidence="4" key="1">
    <citation type="journal article" date="2016" name="Nat. Commun.">
        <title>The Gonium pectorale genome demonstrates co-option of cell cycle regulation during the evolution of multicellularity.</title>
        <authorList>
            <person name="Hanschen E.R."/>
            <person name="Marriage T.N."/>
            <person name="Ferris P.J."/>
            <person name="Hamaji T."/>
            <person name="Toyoda A."/>
            <person name="Fujiyama A."/>
            <person name="Neme R."/>
            <person name="Noguchi H."/>
            <person name="Minakuchi Y."/>
            <person name="Suzuki M."/>
            <person name="Kawai-Toyooka H."/>
            <person name="Smith D.R."/>
            <person name="Sparks H."/>
            <person name="Anderson J."/>
            <person name="Bakaric R."/>
            <person name="Luria V."/>
            <person name="Karger A."/>
            <person name="Kirschner M.W."/>
            <person name="Durand P.M."/>
            <person name="Michod R.E."/>
            <person name="Nozaki H."/>
            <person name="Olson B.J."/>
        </authorList>
    </citation>
    <scope>NUCLEOTIDE SEQUENCE [LARGE SCALE GENOMIC DNA]</scope>
    <source>
        <strain evidence="4">NIES-2863</strain>
    </source>
</reference>
<feature type="compositionally biased region" description="Low complexity" evidence="1">
    <location>
        <begin position="360"/>
        <end position="373"/>
    </location>
</feature>
<feature type="compositionally biased region" description="Low complexity" evidence="1">
    <location>
        <begin position="273"/>
        <end position="288"/>
    </location>
</feature>
<organism evidence="3 4">
    <name type="scientific">Gonium pectorale</name>
    <name type="common">Green alga</name>
    <dbReference type="NCBI Taxonomy" id="33097"/>
    <lineage>
        <taxon>Eukaryota</taxon>
        <taxon>Viridiplantae</taxon>
        <taxon>Chlorophyta</taxon>
        <taxon>core chlorophytes</taxon>
        <taxon>Chlorophyceae</taxon>
        <taxon>CS clade</taxon>
        <taxon>Chlamydomonadales</taxon>
        <taxon>Volvocaceae</taxon>
        <taxon>Gonium</taxon>
    </lineage>
</organism>
<dbReference type="EMBL" id="LSYV01000009">
    <property type="protein sequence ID" value="KXZ53011.1"/>
    <property type="molecule type" value="Genomic_DNA"/>
</dbReference>
<accession>A0A150GT80</accession>
<evidence type="ECO:0000256" key="1">
    <source>
        <dbReference type="SAM" id="MobiDB-lite"/>
    </source>
</evidence>
<comment type="caution">
    <text evidence="3">The sequence shown here is derived from an EMBL/GenBank/DDBJ whole genome shotgun (WGS) entry which is preliminary data.</text>
</comment>
<keyword evidence="4" id="KW-1185">Reference proteome</keyword>
<keyword evidence="2" id="KW-1133">Transmembrane helix</keyword>
<feature type="region of interest" description="Disordered" evidence="1">
    <location>
        <begin position="329"/>
        <end position="376"/>
    </location>
</feature>
<dbReference type="OrthoDB" id="563401at2759"/>
<gene>
    <name evidence="3" type="ORF">GPECTOR_8g38</name>
</gene>
<sequence>MPKALCFLGGDVRVVVKQRGAVVAEVERLRVGPQGASVSLDLSALSEGSAALLVLPYRHPAAANGAEGSAATDEEAASDGPGAAAAAPLFYAPILVAPPDVAAELTDLMRRMEEACAEAVAAAPTAMEADPRVTRARAYTRHFSDLTSDMAALVLGCQRLASASVPYTLGGGGDGVWDAPLGVEQRAGAGAALHVARLARLRRLGDDLAAFMRRSRLYRTLPYIARQTEAAGFQLYDPPAAGWEAAEAAEAGNLGVLGGGPPPQLTAGGGGAEADQADVGGNDDSGSSDGDDDTSHSTVELDQTVTEEGRLSEPPVAIAAFGAGSEGVLGAAVRRRRPRPDSPAEGHRTGRTARDGQGAGAEAGAAAEAVAAAAPPPPPRQLLLLQRALGAVWSGFREVDAEKRFHAFRCRHANPYNAHAAAANAALALPVAAAAAFGGGGGVLGAGAGGSGGHDGAADSTFASKAFIPAGLHSSADGESPALGALLGLAVVLCFATLPAVVLWARTRVATNPKRRDDCVRLCMLSCLASLWLYDTWTRAYGGQLVAVRELAALVVVVQPATYNAAFRVLPLSSSAPG</sequence>
<feature type="compositionally biased region" description="Polar residues" evidence="1">
    <location>
        <begin position="296"/>
        <end position="306"/>
    </location>
</feature>
<protein>
    <submittedName>
        <fullName evidence="3">Uncharacterized protein</fullName>
    </submittedName>
</protein>
<name>A0A150GT80_GONPE</name>
<proteinExistence type="predicted"/>
<dbReference type="AlphaFoldDB" id="A0A150GT80"/>
<evidence type="ECO:0000313" key="4">
    <source>
        <dbReference type="Proteomes" id="UP000075714"/>
    </source>
</evidence>
<dbReference type="Proteomes" id="UP000075714">
    <property type="component" value="Unassembled WGS sequence"/>
</dbReference>
<keyword evidence="2" id="KW-0812">Transmembrane</keyword>
<feature type="transmembrane region" description="Helical" evidence="2">
    <location>
        <begin position="482"/>
        <end position="505"/>
    </location>
</feature>
<feature type="compositionally biased region" description="Basic and acidic residues" evidence="1">
    <location>
        <begin position="339"/>
        <end position="354"/>
    </location>
</feature>
<dbReference type="STRING" id="33097.A0A150GT80"/>
<evidence type="ECO:0000256" key="2">
    <source>
        <dbReference type="SAM" id="Phobius"/>
    </source>
</evidence>
<evidence type="ECO:0000313" key="3">
    <source>
        <dbReference type="EMBL" id="KXZ53011.1"/>
    </source>
</evidence>
<keyword evidence="2" id="KW-0472">Membrane</keyword>